<dbReference type="Proteomes" id="UP000256970">
    <property type="component" value="Unassembled WGS sequence"/>
</dbReference>
<evidence type="ECO:0000313" key="1">
    <source>
        <dbReference type="EMBL" id="SZX72118.1"/>
    </source>
</evidence>
<proteinExistence type="predicted"/>
<accession>A0A383W384</accession>
<dbReference type="AlphaFoldDB" id="A0A383W384"/>
<reference evidence="1 2" key="1">
    <citation type="submission" date="2016-10" db="EMBL/GenBank/DDBJ databases">
        <authorList>
            <person name="Cai Z."/>
        </authorList>
    </citation>
    <scope>NUCLEOTIDE SEQUENCE [LARGE SCALE GENOMIC DNA]</scope>
</reference>
<protein>
    <submittedName>
        <fullName evidence="1">Uncharacterized protein</fullName>
    </submittedName>
</protein>
<dbReference type="EMBL" id="FNXT01001103">
    <property type="protein sequence ID" value="SZX72118.1"/>
    <property type="molecule type" value="Genomic_DNA"/>
</dbReference>
<sequence length="80" mass="8089">MVKSNILEAWGKVLHAAGAVVASTGVATAPVDFGATAAAGVASVTTGYSSEAYAKARPGGAVKVDKSAFEERPDRDSKQH</sequence>
<evidence type="ECO:0000313" key="2">
    <source>
        <dbReference type="Proteomes" id="UP000256970"/>
    </source>
</evidence>
<organism evidence="1 2">
    <name type="scientific">Tetradesmus obliquus</name>
    <name type="common">Green alga</name>
    <name type="synonym">Acutodesmus obliquus</name>
    <dbReference type="NCBI Taxonomy" id="3088"/>
    <lineage>
        <taxon>Eukaryota</taxon>
        <taxon>Viridiplantae</taxon>
        <taxon>Chlorophyta</taxon>
        <taxon>core chlorophytes</taxon>
        <taxon>Chlorophyceae</taxon>
        <taxon>CS clade</taxon>
        <taxon>Sphaeropleales</taxon>
        <taxon>Scenedesmaceae</taxon>
        <taxon>Tetradesmus</taxon>
    </lineage>
</organism>
<name>A0A383W384_TETOB</name>
<gene>
    <name evidence="1" type="ORF">BQ4739_LOCUS12276</name>
</gene>
<keyword evidence="2" id="KW-1185">Reference proteome</keyword>